<reference evidence="3 4" key="1">
    <citation type="submission" date="2020-01" db="EMBL/GenBank/DDBJ databases">
        <authorList>
            <person name="Kim M.K."/>
        </authorList>
    </citation>
    <scope>NUCLEOTIDE SEQUENCE [LARGE SCALE GENOMIC DNA]</scope>
    <source>
        <strain evidence="3 4">172606-1</strain>
    </source>
</reference>
<feature type="transmembrane region" description="Helical" evidence="2">
    <location>
        <begin position="6"/>
        <end position="26"/>
    </location>
</feature>
<keyword evidence="2" id="KW-0472">Membrane</keyword>
<feature type="region of interest" description="Disordered" evidence="1">
    <location>
        <begin position="167"/>
        <end position="195"/>
    </location>
</feature>
<evidence type="ECO:0000313" key="3">
    <source>
        <dbReference type="EMBL" id="QHT69198.1"/>
    </source>
</evidence>
<dbReference type="Proteomes" id="UP000480178">
    <property type="component" value="Chromosome"/>
</dbReference>
<evidence type="ECO:0000256" key="2">
    <source>
        <dbReference type="SAM" id="Phobius"/>
    </source>
</evidence>
<gene>
    <name evidence="3" type="ORF">GXP67_22410</name>
</gene>
<keyword evidence="2" id="KW-0812">Transmembrane</keyword>
<name>A0A6C0GMD5_9BACT</name>
<organism evidence="3 4">
    <name type="scientific">Rhodocytophaga rosea</name>
    <dbReference type="NCBI Taxonomy" id="2704465"/>
    <lineage>
        <taxon>Bacteria</taxon>
        <taxon>Pseudomonadati</taxon>
        <taxon>Bacteroidota</taxon>
        <taxon>Cytophagia</taxon>
        <taxon>Cytophagales</taxon>
        <taxon>Rhodocytophagaceae</taxon>
        <taxon>Rhodocytophaga</taxon>
    </lineage>
</organism>
<keyword evidence="4" id="KW-1185">Reference proteome</keyword>
<dbReference type="EMBL" id="CP048222">
    <property type="protein sequence ID" value="QHT69198.1"/>
    <property type="molecule type" value="Genomic_DNA"/>
</dbReference>
<keyword evidence="2" id="KW-1133">Transmembrane helix</keyword>
<protein>
    <submittedName>
        <fullName evidence="3">Uncharacterized protein</fullName>
    </submittedName>
</protein>
<dbReference type="RefSeq" id="WP_162445187.1">
    <property type="nucleotide sequence ID" value="NZ_CP048222.1"/>
</dbReference>
<evidence type="ECO:0000313" key="4">
    <source>
        <dbReference type="Proteomes" id="UP000480178"/>
    </source>
</evidence>
<feature type="compositionally biased region" description="Basic and acidic residues" evidence="1">
    <location>
        <begin position="175"/>
        <end position="187"/>
    </location>
</feature>
<sequence>MSKTKIFTYVLLIPILILGYLLYDGIRGPILEQRRIAGIEARVIEKLKLLRNIQAGYYSVNGKYAGSWSELTNFINNGKFLNIQRKEIVDSINAQGVESVRVIIDTLGTTPVRDSLFPASTYPDFDPNTLSVIPGSGGKQFEIYAGTIDRNNIKVNVFEIKDTAPVNPERRKNKNEKALKVGSREEATIAGNWED</sequence>
<evidence type="ECO:0000256" key="1">
    <source>
        <dbReference type="SAM" id="MobiDB-lite"/>
    </source>
</evidence>
<dbReference type="KEGG" id="rhoz:GXP67_22410"/>
<dbReference type="AlphaFoldDB" id="A0A6C0GMD5"/>
<proteinExistence type="predicted"/>
<accession>A0A6C0GMD5</accession>